<organism evidence="2 3">
    <name type="scientific">Nannocystis pusilla</name>
    <dbReference type="NCBI Taxonomy" id="889268"/>
    <lineage>
        <taxon>Bacteria</taxon>
        <taxon>Pseudomonadati</taxon>
        <taxon>Myxococcota</taxon>
        <taxon>Polyangia</taxon>
        <taxon>Nannocystales</taxon>
        <taxon>Nannocystaceae</taxon>
        <taxon>Nannocystis</taxon>
    </lineage>
</organism>
<name>A0A9X3EW03_9BACT</name>
<evidence type="ECO:0000313" key="2">
    <source>
        <dbReference type="EMBL" id="MCY1010494.1"/>
    </source>
</evidence>
<dbReference type="EMBL" id="JAPNKE010000002">
    <property type="protein sequence ID" value="MCY1010494.1"/>
    <property type="molecule type" value="Genomic_DNA"/>
</dbReference>
<keyword evidence="3" id="KW-1185">Reference proteome</keyword>
<feature type="compositionally biased region" description="Basic and acidic residues" evidence="1">
    <location>
        <begin position="322"/>
        <end position="334"/>
    </location>
</feature>
<evidence type="ECO:0008006" key="4">
    <source>
        <dbReference type="Google" id="ProtNLM"/>
    </source>
</evidence>
<accession>A0A9X3EW03</accession>
<dbReference type="AlphaFoldDB" id="A0A9X3EW03"/>
<protein>
    <recommendedName>
        <fullName evidence="4">Protein kinase domain-containing protein</fullName>
    </recommendedName>
</protein>
<reference evidence="2" key="1">
    <citation type="submission" date="2022-11" db="EMBL/GenBank/DDBJ databases">
        <title>Minimal conservation of predation-associated metabolite biosynthetic gene clusters underscores biosynthetic potential of Myxococcota including descriptions for ten novel species: Archangium lansinium sp. nov., Myxococcus landrumus sp. nov., Nannocystis bai.</title>
        <authorList>
            <person name="Ahearne A."/>
            <person name="Stevens C."/>
            <person name="Phillips K."/>
        </authorList>
    </citation>
    <scope>NUCLEOTIDE SEQUENCE</scope>
    <source>
        <strain evidence="2">Na p29</strain>
    </source>
</reference>
<sequence>MTIYKLMTGRLPWQPGSAGDVTYAQIHESPRPLHEHVRGALPPKVEAAVMQAFERDPSRRFRSVDEVMAALRLALDEPRAVPPSGSVLREAPVPVSSPAPGWRREAAIVMVTAAALFGGAWSLAPTEKPGHGGSGRVLLSAVRPTPTHQLLVREATIAGDRMRKPVVNAADEAARGEVERVEAPGEGLAREAPPAPVTEVAAPAASPPQEPAPVLARPFSASKVRAQLDRRLADLRVCAMPGTDRLRFTLKVSPEGSVHEVQASPASFRQCVLDQLDGAEFPESDDGGELTYTFTAKDAPKPATKSKKPSKAIRWTTSCRWGKSDGADDGRSSRDPSTGPLRGGVDALVRVRRARRRRVARAAQVRRRLPLRRERMHRRRRRAVVCRGAE</sequence>
<evidence type="ECO:0000313" key="3">
    <source>
        <dbReference type="Proteomes" id="UP001150924"/>
    </source>
</evidence>
<evidence type="ECO:0000256" key="1">
    <source>
        <dbReference type="SAM" id="MobiDB-lite"/>
    </source>
</evidence>
<comment type="caution">
    <text evidence="2">The sequence shown here is derived from an EMBL/GenBank/DDBJ whole genome shotgun (WGS) entry which is preliminary data.</text>
</comment>
<proteinExistence type="predicted"/>
<feature type="region of interest" description="Disordered" evidence="1">
    <location>
        <begin position="175"/>
        <end position="194"/>
    </location>
</feature>
<feature type="region of interest" description="Disordered" evidence="1">
    <location>
        <begin position="319"/>
        <end position="345"/>
    </location>
</feature>
<dbReference type="RefSeq" id="WP_267773465.1">
    <property type="nucleotide sequence ID" value="NZ_JAPNKE010000002.1"/>
</dbReference>
<dbReference type="Gene3D" id="1.10.510.10">
    <property type="entry name" value="Transferase(Phosphotransferase) domain 1"/>
    <property type="match status" value="1"/>
</dbReference>
<gene>
    <name evidence="2" type="ORF">OV079_34000</name>
</gene>
<dbReference type="Proteomes" id="UP001150924">
    <property type="component" value="Unassembled WGS sequence"/>
</dbReference>